<dbReference type="EnsemblMetazoa" id="SMAR002632-RA">
    <property type="protein sequence ID" value="SMAR002632-PA"/>
    <property type="gene ID" value="SMAR002632"/>
</dbReference>
<keyword evidence="1" id="KW-1133">Transmembrane helix</keyword>
<name>T1INP9_STRMM</name>
<accession>T1INP9</accession>
<organism evidence="2 3">
    <name type="scientific">Strigamia maritima</name>
    <name type="common">European centipede</name>
    <name type="synonym">Geophilus maritimus</name>
    <dbReference type="NCBI Taxonomy" id="126957"/>
    <lineage>
        <taxon>Eukaryota</taxon>
        <taxon>Metazoa</taxon>
        <taxon>Ecdysozoa</taxon>
        <taxon>Arthropoda</taxon>
        <taxon>Myriapoda</taxon>
        <taxon>Chilopoda</taxon>
        <taxon>Pleurostigmophora</taxon>
        <taxon>Geophilomorpha</taxon>
        <taxon>Linotaeniidae</taxon>
        <taxon>Strigamia</taxon>
    </lineage>
</organism>
<keyword evidence="3" id="KW-1185">Reference proteome</keyword>
<keyword evidence="1" id="KW-0812">Transmembrane</keyword>
<reference evidence="3" key="1">
    <citation type="submission" date="2011-05" db="EMBL/GenBank/DDBJ databases">
        <authorList>
            <person name="Richards S.R."/>
            <person name="Qu J."/>
            <person name="Jiang H."/>
            <person name="Jhangiani S.N."/>
            <person name="Agravi P."/>
            <person name="Goodspeed R."/>
            <person name="Gross S."/>
            <person name="Mandapat C."/>
            <person name="Jackson L."/>
            <person name="Mathew T."/>
            <person name="Pu L."/>
            <person name="Thornton R."/>
            <person name="Saada N."/>
            <person name="Wilczek-Boney K.B."/>
            <person name="Lee S."/>
            <person name="Kovar C."/>
            <person name="Wu Y."/>
            <person name="Scherer S.E."/>
            <person name="Worley K.C."/>
            <person name="Muzny D.M."/>
            <person name="Gibbs R."/>
        </authorList>
    </citation>
    <scope>NUCLEOTIDE SEQUENCE</scope>
    <source>
        <strain evidence="3">Brora</strain>
    </source>
</reference>
<reference evidence="2" key="2">
    <citation type="submission" date="2015-02" db="UniProtKB">
        <authorList>
            <consortium name="EnsemblMetazoa"/>
        </authorList>
    </citation>
    <scope>IDENTIFICATION</scope>
</reference>
<proteinExistence type="predicted"/>
<sequence length="134" mass="15232">MTITFLDCEIVIVHFSAVDPIVMEVYSNKYRDFGCLLFFNVIFAYSAHAGYAGKSEGQCHQCLYFTHVSGPENEKSILLLFKFIYLFIGLGLVVFISVAAILNFWPHHLFVTSFRRNSPSSIPIKAMKYEGKGF</sequence>
<evidence type="ECO:0000313" key="2">
    <source>
        <dbReference type="EnsemblMetazoa" id="SMAR002632-PA"/>
    </source>
</evidence>
<evidence type="ECO:0000313" key="3">
    <source>
        <dbReference type="Proteomes" id="UP000014500"/>
    </source>
</evidence>
<dbReference type="HOGENOM" id="CLU_1898846_0_0_1"/>
<dbReference type="Proteomes" id="UP000014500">
    <property type="component" value="Unassembled WGS sequence"/>
</dbReference>
<protein>
    <submittedName>
        <fullName evidence="2">Uncharacterized protein</fullName>
    </submittedName>
</protein>
<dbReference type="AlphaFoldDB" id="T1INP9"/>
<feature type="transmembrane region" description="Helical" evidence="1">
    <location>
        <begin position="83"/>
        <end position="105"/>
    </location>
</feature>
<dbReference type="EMBL" id="JH431198">
    <property type="status" value="NOT_ANNOTATED_CDS"/>
    <property type="molecule type" value="Genomic_DNA"/>
</dbReference>
<keyword evidence="1" id="KW-0472">Membrane</keyword>
<evidence type="ECO:0000256" key="1">
    <source>
        <dbReference type="SAM" id="Phobius"/>
    </source>
</evidence>